<evidence type="ECO:0000313" key="2">
    <source>
        <dbReference type="EMBL" id="EYC13602.1"/>
    </source>
</evidence>
<name>A0A016UFH5_9BILA</name>
<proteinExistence type="predicted"/>
<dbReference type="SUPFAM" id="SSF55550">
    <property type="entry name" value="SH2 domain"/>
    <property type="match status" value="1"/>
</dbReference>
<feature type="transmembrane region" description="Helical" evidence="1">
    <location>
        <begin position="320"/>
        <end position="341"/>
    </location>
</feature>
<evidence type="ECO:0000313" key="3">
    <source>
        <dbReference type="Proteomes" id="UP000024635"/>
    </source>
</evidence>
<dbReference type="EMBL" id="JARK01001379">
    <property type="protein sequence ID" value="EYC13602.1"/>
    <property type="molecule type" value="Genomic_DNA"/>
</dbReference>
<sequence>MFPLQNIDAVKLCLLNEPIYHGKLTPDAVSAKLQNPGDFLVQDGENSSSVLLSIFKDGIRDFLITIEKVEESPRFLVGRRCFASLEELTFNLKSVQCGSEEIRLETAIYRVNDYGRLGAHCFVDLPPRTTMKTMIPLPTIKYKSVLVALKREIIHEEIEEELESLMLLKHKHLVRLEDFAMYPHGSVILRYEMHDSTSLYDTMRKKEFGVGTTLAWVQQTGTQVCLVWYVVSSVFSLIFGMRSTLTWLIVPICVVVLGVYAIISKRHKYLYPFLIITIVQQLVCVLMATIILLFSLVSFDTMRQIIGHSLDFDAPPSRNVALAVIGGTVAVCLLLSFVHIWQAVVIYRCLEYYEAEYSSLDDFWARGDTTLIESRFDVTDSCHSRPFEVQVR</sequence>
<organism evidence="2 3">
    <name type="scientific">Ancylostoma ceylanicum</name>
    <dbReference type="NCBI Taxonomy" id="53326"/>
    <lineage>
        <taxon>Eukaryota</taxon>
        <taxon>Metazoa</taxon>
        <taxon>Ecdysozoa</taxon>
        <taxon>Nematoda</taxon>
        <taxon>Chromadorea</taxon>
        <taxon>Rhabditida</taxon>
        <taxon>Rhabditina</taxon>
        <taxon>Rhabditomorpha</taxon>
        <taxon>Strongyloidea</taxon>
        <taxon>Ancylostomatidae</taxon>
        <taxon>Ancylostomatinae</taxon>
        <taxon>Ancylostoma</taxon>
    </lineage>
</organism>
<accession>A0A016UFH5</accession>
<keyword evidence="1" id="KW-1133">Transmembrane helix</keyword>
<comment type="caution">
    <text evidence="2">The sequence shown here is derived from an EMBL/GenBank/DDBJ whole genome shotgun (WGS) entry which is preliminary data.</text>
</comment>
<dbReference type="InterPro" id="IPR011009">
    <property type="entry name" value="Kinase-like_dom_sf"/>
</dbReference>
<dbReference type="Gene3D" id="3.30.505.10">
    <property type="entry name" value="SH2 domain"/>
    <property type="match status" value="1"/>
</dbReference>
<feature type="transmembrane region" description="Helical" evidence="1">
    <location>
        <begin position="245"/>
        <end position="263"/>
    </location>
</feature>
<evidence type="ECO:0008006" key="4">
    <source>
        <dbReference type="Google" id="ProtNLM"/>
    </source>
</evidence>
<dbReference type="InterPro" id="IPR036860">
    <property type="entry name" value="SH2_dom_sf"/>
</dbReference>
<dbReference type="Proteomes" id="UP000024635">
    <property type="component" value="Unassembled WGS sequence"/>
</dbReference>
<dbReference type="AlphaFoldDB" id="A0A016UFH5"/>
<evidence type="ECO:0000256" key="1">
    <source>
        <dbReference type="SAM" id="Phobius"/>
    </source>
</evidence>
<protein>
    <recommendedName>
        <fullName evidence="4">SH2 domain-containing protein</fullName>
    </recommendedName>
</protein>
<keyword evidence="1" id="KW-0472">Membrane</keyword>
<dbReference type="SUPFAM" id="SSF56112">
    <property type="entry name" value="Protein kinase-like (PK-like)"/>
    <property type="match status" value="1"/>
</dbReference>
<dbReference type="OrthoDB" id="5825649at2759"/>
<keyword evidence="3" id="KW-1185">Reference proteome</keyword>
<feature type="transmembrane region" description="Helical" evidence="1">
    <location>
        <begin position="269"/>
        <end position="299"/>
    </location>
</feature>
<keyword evidence="1" id="KW-0812">Transmembrane</keyword>
<reference evidence="3" key="1">
    <citation type="journal article" date="2015" name="Nat. Genet.">
        <title>The genome and transcriptome of the zoonotic hookworm Ancylostoma ceylanicum identify infection-specific gene families.</title>
        <authorList>
            <person name="Schwarz E.M."/>
            <person name="Hu Y."/>
            <person name="Antoshechkin I."/>
            <person name="Miller M.M."/>
            <person name="Sternberg P.W."/>
            <person name="Aroian R.V."/>
        </authorList>
    </citation>
    <scope>NUCLEOTIDE SEQUENCE</scope>
    <source>
        <strain evidence="3">HY135</strain>
    </source>
</reference>
<gene>
    <name evidence="2" type="primary">Acey_s0043.g809</name>
    <name evidence="2" type="synonym">Acey-C05C12.6</name>
    <name evidence="2" type="ORF">Y032_0043g809</name>
</gene>